<accession>A0A5S3QLI0</accession>
<dbReference type="InterPro" id="IPR025669">
    <property type="entry name" value="AAA_dom"/>
</dbReference>
<dbReference type="AlphaFoldDB" id="A0A5S3QLI0"/>
<protein>
    <submittedName>
        <fullName evidence="2">ParA family protein</fullName>
    </submittedName>
</protein>
<evidence type="ECO:0000313" key="3">
    <source>
        <dbReference type="Proteomes" id="UP000306980"/>
    </source>
</evidence>
<evidence type="ECO:0000259" key="1">
    <source>
        <dbReference type="Pfam" id="PF13614"/>
    </source>
</evidence>
<sequence length="265" mass="29839">MAITITMGIQKGGSGKSTTTGILSHLLGEDGYRVLAIDMDSQGNLSELLTNKPANNFVEHSILEAMQYNDPKKYIVNINDHLDLLAGNNFLATFPRWIYTSRRYTGEKIPYSANPSLILNRTLDVVANEYDFIVIDTPPSLSEQTTNALAASDYVVVMYECSNWCYSAIPNFMDSITAAQDVSSKNVEAIGILRTMNDIRRNDAKAFNNLIAEDYPSLVFDTIITRKAPIGRLSLYGFEDNKELNKAIYQYKTFYKELINRVRNK</sequence>
<organism evidence="2 3">
    <name type="scientific">Lentibacillus cibarius</name>
    <dbReference type="NCBI Taxonomy" id="2583219"/>
    <lineage>
        <taxon>Bacteria</taxon>
        <taxon>Bacillati</taxon>
        <taxon>Bacillota</taxon>
        <taxon>Bacilli</taxon>
        <taxon>Bacillales</taxon>
        <taxon>Bacillaceae</taxon>
        <taxon>Lentibacillus</taxon>
    </lineage>
</organism>
<dbReference type="InterPro" id="IPR050678">
    <property type="entry name" value="DNA_Partitioning_ATPase"/>
</dbReference>
<dbReference type="Pfam" id="PF13614">
    <property type="entry name" value="AAA_31"/>
    <property type="match status" value="1"/>
</dbReference>
<comment type="caution">
    <text evidence="2">The sequence shown here is derived from an EMBL/GenBank/DDBJ whole genome shotgun (WGS) entry which is preliminary data.</text>
</comment>
<dbReference type="OrthoDB" id="9815116at2"/>
<name>A0A5S3QLI0_9BACI</name>
<feature type="domain" description="AAA" evidence="1">
    <location>
        <begin position="4"/>
        <end position="187"/>
    </location>
</feature>
<dbReference type="EMBL" id="VCIA01000001">
    <property type="protein sequence ID" value="TMN22720.1"/>
    <property type="molecule type" value="Genomic_DNA"/>
</dbReference>
<reference evidence="2 3" key="1">
    <citation type="submission" date="2019-05" db="EMBL/GenBank/DDBJ databases">
        <title>Genomic analysis of Lentibacillus sp. NKC220-2.</title>
        <authorList>
            <person name="Oh Y.J."/>
        </authorList>
    </citation>
    <scope>NUCLEOTIDE SEQUENCE [LARGE SCALE GENOMIC DNA]</scope>
    <source>
        <strain evidence="2 3">NKC220-2</strain>
    </source>
</reference>
<gene>
    <name evidence="2" type="ORF">FFL34_11895</name>
</gene>
<dbReference type="Gene3D" id="3.40.50.300">
    <property type="entry name" value="P-loop containing nucleotide triphosphate hydrolases"/>
    <property type="match status" value="1"/>
</dbReference>
<dbReference type="PANTHER" id="PTHR13696:SF98">
    <property type="entry name" value="PLASMID PARTITION PROTEIN A"/>
    <property type="match status" value="1"/>
</dbReference>
<evidence type="ECO:0000313" key="2">
    <source>
        <dbReference type="EMBL" id="TMN22720.1"/>
    </source>
</evidence>
<dbReference type="RefSeq" id="WP_138603619.1">
    <property type="nucleotide sequence ID" value="NZ_VCIA01000001.1"/>
</dbReference>
<dbReference type="Proteomes" id="UP000306980">
    <property type="component" value="Unassembled WGS sequence"/>
</dbReference>
<dbReference type="CDD" id="cd02042">
    <property type="entry name" value="ParAB_family"/>
    <property type="match status" value="1"/>
</dbReference>
<dbReference type="SUPFAM" id="SSF52540">
    <property type="entry name" value="P-loop containing nucleoside triphosphate hydrolases"/>
    <property type="match status" value="1"/>
</dbReference>
<dbReference type="InterPro" id="IPR027417">
    <property type="entry name" value="P-loop_NTPase"/>
</dbReference>
<proteinExistence type="predicted"/>
<dbReference type="PANTHER" id="PTHR13696">
    <property type="entry name" value="P-LOOP CONTAINING NUCLEOSIDE TRIPHOSPHATE HYDROLASE"/>
    <property type="match status" value="1"/>
</dbReference>